<evidence type="ECO:0000256" key="2">
    <source>
        <dbReference type="ARBA" id="ARBA00004479"/>
    </source>
</evidence>
<dbReference type="SUPFAM" id="SSF52047">
    <property type="entry name" value="RNI-like"/>
    <property type="match status" value="1"/>
</dbReference>
<dbReference type="OrthoDB" id="676979at2759"/>
<feature type="transmembrane region" description="Helical" evidence="23">
    <location>
        <begin position="731"/>
        <end position="753"/>
    </location>
</feature>
<evidence type="ECO:0000256" key="7">
    <source>
        <dbReference type="ARBA" id="ARBA00022614"/>
    </source>
</evidence>
<dbReference type="PANTHER" id="PTHR48053:SF22">
    <property type="entry name" value="MDIS1-INTERACTING RECEPTOR LIKE KINASE 2-LIKE"/>
    <property type="match status" value="1"/>
</dbReference>
<dbReference type="GO" id="GO:0005886">
    <property type="term" value="C:plasma membrane"/>
    <property type="evidence" value="ECO:0007669"/>
    <property type="project" value="UniProtKB-SubCell"/>
</dbReference>
<dbReference type="Pfam" id="PF00560">
    <property type="entry name" value="LRR_1"/>
    <property type="match status" value="9"/>
</dbReference>
<dbReference type="EMBL" id="KZ504112">
    <property type="protein sequence ID" value="PKU59450.1"/>
    <property type="molecule type" value="Genomic_DNA"/>
</dbReference>
<dbReference type="PROSITE" id="PS00107">
    <property type="entry name" value="PROTEIN_KINASE_ATP"/>
    <property type="match status" value="1"/>
</dbReference>
<dbReference type="InterPro" id="IPR017441">
    <property type="entry name" value="Protein_kinase_ATP_BS"/>
</dbReference>
<dbReference type="Pfam" id="PF08263">
    <property type="entry name" value="LRRNT_2"/>
    <property type="match status" value="1"/>
</dbReference>
<dbReference type="InterPro" id="IPR000719">
    <property type="entry name" value="Prot_kinase_dom"/>
</dbReference>
<feature type="domain" description="Protein kinase" evidence="24">
    <location>
        <begin position="828"/>
        <end position="1090"/>
    </location>
</feature>
<evidence type="ECO:0000256" key="23">
    <source>
        <dbReference type="SAM" id="Phobius"/>
    </source>
</evidence>
<sequence>MSEKKNSLIIGNKLSYPHFFFLLFLSIASSVTGYSSPRTEKQVLVDLKHFLLGENLVNRGHYAAWNESESSPCLWPGIACTAEGRVFSINLSHSSIAGGIFPNFSLLPALTHLDLSDNAIDGRVPQDLSQCRQLLYLNLSQNLIAGDINLTALTLIETLDVSVNRLTGRVWSSFPASCGNLVVLNISSNDFTGKIAEYFDGCRRKLKFLDLSLNQFDGDIWRGFWWLSELSASDNRLTGAIRPENFPAKCSLVSLDFSGNGLNGSFPDSIANCSNLKVLNLWGNFFTGRIPSGIGSLTELNSLFLGNNSFDQELPVELLNCSKLTYLDLSRNNFRGEMQRIFGNFSSLKFLILHSNSYTDGIEESGILELPNLRRLDLSFNNFSRELPITAAEMMELEFLILANNDFHGKILPAYGGIKTLQVLDLSFNRLSGEIPPQIGNLTSLLWLMLRNNELTGGIPPEIGNCRSLMWLNLANNRLSGRIPPEIAGIGRDPSSTFKKNRLYDDIILGSNECQAMVRWLPATYPPFSFVYSVLNRRTCSALWDQLLKGHGIFSVCLNVSKPIRTLDKSGYLQLSGNLLSGVFPSEIGRMQLLSILSIANNKISGELPPAIGLLPLVMLNASSNNFSGPIPPELGRLRCLQFLDLSLNNFSGDFPSSLNGLSELNKFNVSYNPLLHGIIPITGQITTFGNSSFIGDPLISFSTSASPPRPTLIGGSPATPHRSTAKMVSFWAFISFTALIFFLGLIFFIICLRSRSAVDPVSMISVSESDSSILEEESFKQSSSSTEQLATPPPKSTSNPSSSPISVFHLDITAFTYTDIVAATRNFLPDMVIGRGGSGVVYRGILPDGRLAAVKKLQRGGTEGERDFRAEMEVLAGGHPNLVALYGWCLAGPEKLLVYEYVEGGSLEEVIEDKESFGWINRLEAVVGVARAMVYLHHECSPSVVHRDVKASNVMRDADGNAKVTDFGLARVVVNGETHVSTVVAGTVGYVAPEYGQTWRATRKGDVYSFGVLALELATGRRAVEEGREESLVELSRRVGKEEVELKGWGEEEGGQAMRALLRVGIRCTEEAPQDRPDMREVLELLLRIRSGAYSIPEEL</sequence>
<dbReference type="Pfam" id="PF13855">
    <property type="entry name" value="LRR_8"/>
    <property type="match status" value="1"/>
</dbReference>
<dbReference type="PROSITE" id="PS50011">
    <property type="entry name" value="PROTEIN_KINASE_DOM"/>
    <property type="match status" value="1"/>
</dbReference>
<evidence type="ECO:0000256" key="3">
    <source>
        <dbReference type="ARBA" id="ARBA00012513"/>
    </source>
</evidence>
<keyword evidence="10" id="KW-0732">Signal</keyword>
<keyword evidence="9 23" id="KW-0812">Transmembrane</keyword>
<evidence type="ECO:0000256" key="11">
    <source>
        <dbReference type="ARBA" id="ARBA00022737"/>
    </source>
</evidence>
<dbReference type="Proteomes" id="UP000233837">
    <property type="component" value="Unassembled WGS sequence"/>
</dbReference>
<dbReference type="GO" id="GO:0005524">
    <property type="term" value="F:ATP binding"/>
    <property type="evidence" value="ECO:0007669"/>
    <property type="project" value="UniProtKB-UniRule"/>
</dbReference>
<comment type="subcellular location">
    <subcellularLocation>
        <location evidence="1">Cell membrane</location>
        <topology evidence="1">Single-pass membrane protein</topology>
    </subcellularLocation>
    <subcellularLocation>
        <location evidence="2">Membrane</location>
        <topology evidence="2">Single-pass type I membrane protein</topology>
    </subcellularLocation>
</comment>
<keyword evidence="4" id="KW-1003">Cell membrane</keyword>
<dbReference type="GO" id="GO:0004674">
    <property type="term" value="F:protein serine/threonine kinase activity"/>
    <property type="evidence" value="ECO:0007669"/>
    <property type="project" value="UniProtKB-KW"/>
</dbReference>
<proteinExistence type="predicted"/>
<evidence type="ECO:0000256" key="15">
    <source>
        <dbReference type="ARBA" id="ARBA00022989"/>
    </source>
</evidence>
<dbReference type="Gene3D" id="3.30.200.20">
    <property type="entry name" value="Phosphorylase Kinase, domain 1"/>
    <property type="match status" value="1"/>
</dbReference>
<evidence type="ECO:0000256" key="10">
    <source>
        <dbReference type="ARBA" id="ARBA00022729"/>
    </source>
</evidence>
<feature type="binding site" evidence="21">
    <location>
        <position position="857"/>
    </location>
    <ligand>
        <name>ATP</name>
        <dbReference type="ChEBI" id="CHEBI:30616"/>
    </ligand>
</feature>
<dbReference type="Gene3D" id="1.10.510.10">
    <property type="entry name" value="Transferase(Phosphotransferase) domain 1"/>
    <property type="match status" value="1"/>
</dbReference>
<evidence type="ECO:0000256" key="20">
    <source>
        <dbReference type="ARBA" id="ARBA00048679"/>
    </source>
</evidence>
<keyword evidence="11" id="KW-0677">Repeat</keyword>
<evidence type="ECO:0000313" key="26">
    <source>
        <dbReference type="Proteomes" id="UP000233837"/>
    </source>
</evidence>
<keyword evidence="8" id="KW-0808">Transferase</keyword>
<dbReference type="AlphaFoldDB" id="A0A2I0V7R2"/>
<evidence type="ECO:0000256" key="6">
    <source>
        <dbReference type="ARBA" id="ARBA00022553"/>
    </source>
</evidence>
<dbReference type="SUPFAM" id="SSF52058">
    <property type="entry name" value="L domain-like"/>
    <property type="match status" value="2"/>
</dbReference>
<evidence type="ECO:0000256" key="4">
    <source>
        <dbReference type="ARBA" id="ARBA00022475"/>
    </source>
</evidence>
<accession>A0A2I0V7R2</accession>
<dbReference type="Pfam" id="PF00069">
    <property type="entry name" value="Pkinase"/>
    <property type="match status" value="1"/>
</dbReference>
<evidence type="ECO:0000256" key="14">
    <source>
        <dbReference type="ARBA" id="ARBA00022840"/>
    </source>
</evidence>
<dbReference type="CDD" id="cd14066">
    <property type="entry name" value="STKc_IRAK"/>
    <property type="match status" value="1"/>
</dbReference>
<keyword evidence="6" id="KW-0597">Phosphoprotein</keyword>
<keyword evidence="15 23" id="KW-1133">Transmembrane helix</keyword>
<dbReference type="FunFam" id="3.80.10.10:FF:000691">
    <property type="entry name" value="Putative LRR receptor-like serine/threonine-protein kinase"/>
    <property type="match status" value="1"/>
</dbReference>
<keyword evidence="7" id="KW-0433">Leucine-rich repeat</keyword>
<keyword evidence="26" id="KW-1185">Reference proteome</keyword>
<dbReference type="SUPFAM" id="SSF56112">
    <property type="entry name" value="Protein kinase-like (PK-like)"/>
    <property type="match status" value="1"/>
</dbReference>
<dbReference type="InterPro" id="IPR001611">
    <property type="entry name" value="Leu-rich_rpt"/>
</dbReference>
<protein>
    <recommendedName>
        <fullName evidence="3">non-specific serine/threonine protein kinase</fullName>
        <ecNumber evidence="3">2.7.11.1</ecNumber>
    </recommendedName>
</protein>
<evidence type="ECO:0000256" key="9">
    <source>
        <dbReference type="ARBA" id="ARBA00022692"/>
    </source>
</evidence>
<comment type="catalytic activity">
    <reaction evidence="20">
        <text>L-seryl-[protein] + ATP = O-phospho-L-seryl-[protein] + ADP + H(+)</text>
        <dbReference type="Rhea" id="RHEA:17989"/>
        <dbReference type="Rhea" id="RHEA-COMP:9863"/>
        <dbReference type="Rhea" id="RHEA-COMP:11604"/>
        <dbReference type="ChEBI" id="CHEBI:15378"/>
        <dbReference type="ChEBI" id="CHEBI:29999"/>
        <dbReference type="ChEBI" id="CHEBI:30616"/>
        <dbReference type="ChEBI" id="CHEBI:83421"/>
        <dbReference type="ChEBI" id="CHEBI:456216"/>
        <dbReference type="EC" id="2.7.11.1"/>
    </reaction>
</comment>
<evidence type="ECO:0000256" key="5">
    <source>
        <dbReference type="ARBA" id="ARBA00022527"/>
    </source>
</evidence>
<keyword evidence="17 25" id="KW-0675">Receptor</keyword>
<evidence type="ECO:0000259" key="24">
    <source>
        <dbReference type="PROSITE" id="PS50011"/>
    </source>
</evidence>
<keyword evidence="13 25" id="KW-0418">Kinase</keyword>
<dbReference type="FunFam" id="3.30.200.20:FF:000309">
    <property type="entry name" value="Leucine-rich repeat receptor protein kinase MSP1"/>
    <property type="match status" value="1"/>
</dbReference>
<reference evidence="25 26" key="1">
    <citation type="journal article" date="2016" name="Sci. Rep.">
        <title>The Dendrobium catenatum Lindl. genome sequence provides insights into polysaccharide synthase, floral development and adaptive evolution.</title>
        <authorList>
            <person name="Zhang G.Q."/>
            <person name="Xu Q."/>
            <person name="Bian C."/>
            <person name="Tsai W.C."/>
            <person name="Yeh C.M."/>
            <person name="Liu K.W."/>
            <person name="Yoshida K."/>
            <person name="Zhang L.S."/>
            <person name="Chang S.B."/>
            <person name="Chen F."/>
            <person name="Shi Y."/>
            <person name="Su Y.Y."/>
            <person name="Zhang Y.Q."/>
            <person name="Chen L.J."/>
            <person name="Yin Y."/>
            <person name="Lin M."/>
            <person name="Huang H."/>
            <person name="Deng H."/>
            <person name="Wang Z.W."/>
            <person name="Zhu S.L."/>
            <person name="Zhao X."/>
            <person name="Deng C."/>
            <person name="Niu S.C."/>
            <person name="Huang J."/>
            <person name="Wang M."/>
            <person name="Liu G.H."/>
            <person name="Yang H.J."/>
            <person name="Xiao X.J."/>
            <person name="Hsiao Y.Y."/>
            <person name="Wu W.L."/>
            <person name="Chen Y.Y."/>
            <person name="Mitsuda N."/>
            <person name="Ohme-Takagi M."/>
            <person name="Luo Y.B."/>
            <person name="Van de Peer Y."/>
            <person name="Liu Z.J."/>
        </authorList>
    </citation>
    <scope>NUCLEOTIDE SEQUENCE [LARGE SCALE GENOMIC DNA]</scope>
    <source>
        <tissue evidence="25">The whole plant</tissue>
    </source>
</reference>
<dbReference type="PANTHER" id="PTHR48053">
    <property type="entry name" value="LEUCINE RICH REPEAT FAMILY PROTEIN, EXPRESSED"/>
    <property type="match status" value="1"/>
</dbReference>
<evidence type="ECO:0000256" key="8">
    <source>
        <dbReference type="ARBA" id="ARBA00022679"/>
    </source>
</evidence>
<dbReference type="FunFam" id="3.80.10.10:FF:000041">
    <property type="entry name" value="LRR receptor-like serine/threonine-protein kinase ERECTA"/>
    <property type="match status" value="1"/>
</dbReference>
<dbReference type="InterPro" id="IPR032675">
    <property type="entry name" value="LRR_dom_sf"/>
</dbReference>
<dbReference type="InterPro" id="IPR013210">
    <property type="entry name" value="LRR_N_plant-typ"/>
</dbReference>
<evidence type="ECO:0000256" key="17">
    <source>
        <dbReference type="ARBA" id="ARBA00023170"/>
    </source>
</evidence>
<evidence type="ECO:0000256" key="13">
    <source>
        <dbReference type="ARBA" id="ARBA00022777"/>
    </source>
</evidence>
<gene>
    <name evidence="25" type="ORF">MA16_Dca012778</name>
</gene>
<dbReference type="FunFam" id="3.80.10.10:FF:000383">
    <property type="entry name" value="Leucine-rich repeat receptor protein kinase EMS1"/>
    <property type="match status" value="1"/>
</dbReference>
<evidence type="ECO:0000256" key="22">
    <source>
        <dbReference type="SAM" id="MobiDB-lite"/>
    </source>
</evidence>
<keyword evidence="14 21" id="KW-0067">ATP-binding</keyword>
<evidence type="ECO:0000256" key="21">
    <source>
        <dbReference type="PROSITE-ProRule" id="PRU10141"/>
    </source>
</evidence>
<reference evidence="25 26" key="2">
    <citation type="journal article" date="2017" name="Nature">
        <title>The Apostasia genome and the evolution of orchids.</title>
        <authorList>
            <person name="Zhang G.Q."/>
            <person name="Liu K.W."/>
            <person name="Li Z."/>
            <person name="Lohaus R."/>
            <person name="Hsiao Y.Y."/>
            <person name="Niu S.C."/>
            <person name="Wang J.Y."/>
            <person name="Lin Y.C."/>
            <person name="Xu Q."/>
            <person name="Chen L.J."/>
            <person name="Yoshida K."/>
            <person name="Fujiwara S."/>
            <person name="Wang Z.W."/>
            <person name="Zhang Y.Q."/>
            <person name="Mitsuda N."/>
            <person name="Wang M."/>
            <person name="Liu G.H."/>
            <person name="Pecoraro L."/>
            <person name="Huang H.X."/>
            <person name="Xiao X.J."/>
            <person name="Lin M."/>
            <person name="Wu X.Y."/>
            <person name="Wu W.L."/>
            <person name="Chen Y.Y."/>
            <person name="Chang S.B."/>
            <person name="Sakamoto S."/>
            <person name="Ohme-Takagi M."/>
            <person name="Yagi M."/>
            <person name="Zeng S.J."/>
            <person name="Shen C.Y."/>
            <person name="Yeh C.M."/>
            <person name="Luo Y.B."/>
            <person name="Tsai W.C."/>
            <person name="Van de Peer Y."/>
            <person name="Liu Z.J."/>
        </authorList>
    </citation>
    <scope>NUCLEOTIDE SEQUENCE [LARGE SCALE GENOMIC DNA]</scope>
    <source>
        <tissue evidence="25">The whole plant</tissue>
    </source>
</reference>
<feature type="compositionally biased region" description="Polar residues" evidence="22">
    <location>
        <begin position="781"/>
        <end position="790"/>
    </location>
</feature>
<dbReference type="SMART" id="SM00369">
    <property type="entry name" value="LRR_TYP"/>
    <property type="match status" value="7"/>
</dbReference>
<dbReference type="InterPro" id="IPR003591">
    <property type="entry name" value="Leu-rich_rpt_typical-subtyp"/>
</dbReference>
<name>A0A2I0V7R2_9ASPA</name>
<evidence type="ECO:0000256" key="1">
    <source>
        <dbReference type="ARBA" id="ARBA00004162"/>
    </source>
</evidence>
<dbReference type="SMART" id="SM00220">
    <property type="entry name" value="S_TKc"/>
    <property type="match status" value="1"/>
</dbReference>
<organism evidence="25 26">
    <name type="scientific">Dendrobium catenatum</name>
    <dbReference type="NCBI Taxonomy" id="906689"/>
    <lineage>
        <taxon>Eukaryota</taxon>
        <taxon>Viridiplantae</taxon>
        <taxon>Streptophyta</taxon>
        <taxon>Embryophyta</taxon>
        <taxon>Tracheophyta</taxon>
        <taxon>Spermatophyta</taxon>
        <taxon>Magnoliopsida</taxon>
        <taxon>Liliopsida</taxon>
        <taxon>Asparagales</taxon>
        <taxon>Orchidaceae</taxon>
        <taxon>Epidendroideae</taxon>
        <taxon>Malaxideae</taxon>
        <taxon>Dendrobiinae</taxon>
        <taxon>Dendrobium</taxon>
    </lineage>
</organism>
<dbReference type="InterPro" id="IPR011009">
    <property type="entry name" value="Kinase-like_dom_sf"/>
</dbReference>
<evidence type="ECO:0000256" key="12">
    <source>
        <dbReference type="ARBA" id="ARBA00022741"/>
    </source>
</evidence>
<dbReference type="EC" id="2.7.11.1" evidence="3"/>
<keyword evidence="5" id="KW-0723">Serine/threonine-protein kinase</keyword>
<evidence type="ECO:0000256" key="19">
    <source>
        <dbReference type="ARBA" id="ARBA00047899"/>
    </source>
</evidence>
<keyword evidence="12 21" id="KW-0547">Nucleotide-binding</keyword>
<evidence type="ECO:0000256" key="16">
    <source>
        <dbReference type="ARBA" id="ARBA00023136"/>
    </source>
</evidence>
<evidence type="ECO:0000256" key="18">
    <source>
        <dbReference type="ARBA" id="ARBA00023180"/>
    </source>
</evidence>
<dbReference type="FunFam" id="1.10.510.10:FF:000388">
    <property type="entry name" value="Leucine-rich repeat receptor-like tyrosine-protein kinase PXC3"/>
    <property type="match status" value="1"/>
</dbReference>
<keyword evidence="16 23" id="KW-0472">Membrane</keyword>
<dbReference type="Gene3D" id="3.80.10.10">
    <property type="entry name" value="Ribonuclease Inhibitor"/>
    <property type="match status" value="5"/>
</dbReference>
<comment type="catalytic activity">
    <reaction evidence="19">
        <text>L-threonyl-[protein] + ATP = O-phospho-L-threonyl-[protein] + ADP + H(+)</text>
        <dbReference type="Rhea" id="RHEA:46608"/>
        <dbReference type="Rhea" id="RHEA-COMP:11060"/>
        <dbReference type="Rhea" id="RHEA-COMP:11605"/>
        <dbReference type="ChEBI" id="CHEBI:15378"/>
        <dbReference type="ChEBI" id="CHEBI:30013"/>
        <dbReference type="ChEBI" id="CHEBI:30616"/>
        <dbReference type="ChEBI" id="CHEBI:61977"/>
        <dbReference type="ChEBI" id="CHEBI:456216"/>
        <dbReference type="EC" id="2.7.11.1"/>
    </reaction>
</comment>
<feature type="region of interest" description="Disordered" evidence="22">
    <location>
        <begin position="777"/>
        <end position="803"/>
    </location>
</feature>
<keyword evidence="18" id="KW-0325">Glycoprotein</keyword>
<dbReference type="InterPro" id="IPR051716">
    <property type="entry name" value="Plant_RL_S/T_kinase"/>
</dbReference>
<evidence type="ECO:0000313" key="25">
    <source>
        <dbReference type="EMBL" id="PKU59450.1"/>
    </source>
</evidence>